<dbReference type="EMBL" id="CM031811">
    <property type="protein sequence ID" value="KAG6661334.1"/>
    <property type="molecule type" value="Genomic_DNA"/>
</dbReference>
<dbReference type="SMART" id="SM00336">
    <property type="entry name" value="BBOX"/>
    <property type="match status" value="1"/>
</dbReference>
<evidence type="ECO:0000313" key="7">
    <source>
        <dbReference type="EMBL" id="KAG6661334.1"/>
    </source>
</evidence>
<dbReference type="GO" id="GO:0008270">
    <property type="term" value="F:zinc ion binding"/>
    <property type="evidence" value="ECO:0007669"/>
    <property type="project" value="UniProtKB-KW"/>
</dbReference>
<name>A0A8T1R4J9_CARIL</name>
<dbReference type="AlphaFoldDB" id="A0A8T1R4J9"/>
<feature type="compositionally biased region" description="Basic and acidic residues" evidence="5">
    <location>
        <begin position="156"/>
        <end position="181"/>
    </location>
</feature>
<evidence type="ECO:0000256" key="5">
    <source>
        <dbReference type="SAM" id="MobiDB-lite"/>
    </source>
</evidence>
<dbReference type="PANTHER" id="PTHR31717">
    <property type="entry name" value="ZINC FINGER PROTEIN CONSTANS-LIKE 10"/>
    <property type="match status" value="1"/>
</dbReference>
<feature type="compositionally biased region" description="Low complexity" evidence="5">
    <location>
        <begin position="128"/>
        <end position="151"/>
    </location>
</feature>
<dbReference type="CDD" id="cd19821">
    <property type="entry name" value="Bbox1_BBX-like"/>
    <property type="match status" value="1"/>
</dbReference>
<dbReference type="InterPro" id="IPR000315">
    <property type="entry name" value="Znf_B-box"/>
</dbReference>
<evidence type="ECO:0000313" key="8">
    <source>
        <dbReference type="Proteomes" id="UP000811609"/>
    </source>
</evidence>
<evidence type="ECO:0000256" key="1">
    <source>
        <dbReference type="ARBA" id="ARBA00022723"/>
    </source>
</evidence>
<dbReference type="InterPro" id="IPR049808">
    <property type="entry name" value="CONSTANS-like_Bbox1"/>
</dbReference>
<dbReference type="PROSITE" id="PS50119">
    <property type="entry name" value="ZF_BBOX"/>
    <property type="match status" value="1"/>
</dbReference>
<keyword evidence="8" id="KW-1185">Reference proteome</keyword>
<accession>A0A8T1R4J9</accession>
<evidence type="ECO:0000256" key="3">
    <source>
        <dbReference type="ARBA" id="ARBA00022833"/>
    </source>
</evidence>
<reference evidence="7" key="1">
    <citation type="submission" date="2020-12" db="EMBL/GenBank/DDBJ databases">
        <title>WGS assembly of Carya illinoinensis cv. Pawnee.</title>
        <authorList>
            <person name="Platts A."/>
            <person name="Shu S."/>
            <person name="Wright S."/>
            <person name="Barry K."/>
            <person name="Edger P."/>
            <person name="Pires J.C."/>
            <person name="Schmutz J."/>
        </authorList>
    </citation>
    <scope>NUCLEOTIDE SEQUENCE</scope>
    <source>
        <tissue evidence="7">Leaf</tissue>
    </source>
</reference>
<comment type="caution">
    <text evidence="7">The sequence shown here is derived from an EMBL/GenBank/DDBJ whole genome shotgun (WGS) entry which is preliminary data.</text>
</comment>
<protein>
    <recommendedName>
        <fullName evidence="6">B box-type domain-containing protein</fullName>
    </recommendedName>
</protein>
<dbReference type="Proteomes" id="UP000811609">
    <property type="component" value="Chromosome 3"/>
</dbReference>
<keyword evidence="1" id="KW-0479">Metal-binding</keyword>
<organism evidence="7 8">
    <name type="scientific">Carya illinoinensis</name>
    <name type="common">Pecan</name>
    <dbReference type="NCBI Taxonomy" id="32201"/>
    <lineage>
        <taxon>Eukaryota</taxon>
        <taxon>Viridiplantae</taxon>
        <taxon>Streptophyta</taxon>
        <taxon>Embryophyta</taxon>
        <taxon>Tracheophyta</taxon>
        <taxon>Spermatophyta</taxon>
        <taxon>Magnoliopsida</taxon>
        <taxon>eudicotyledons</taxon>
        <taxon>Gunneridae</taxon>
        <taxon>Pentapetalae</taxon>
        <taxon>rosids</taxon>
        <taxon>fabids</taxon>
        <taxon>Fagales</taxon>
        <taxon>Juglandaceae</taxon>
        <taxon>Carya</taxon>
    </lineage>
</organism>
<evidence type="ECO:0000256" key="2">
    <source>
        <dbReference type="ARBA" id="ARBA00022771"/>
    </source>
</evidence>
<dbReference type="PANTHER" id="PTHR31717:SF60">
    <property type="entry name" value="B-BOX TYPE ZINC FINGER FAMILY PROTEIN"/>
    <property type="match status" value="1"/>
</dbReference>
<proteinExistence type="predicted"/>
<feature type="region of interest" description="Disordered" evidence="5">
    <location>
        <begin position="106"/>
        <end position="238"/>
    </location>
</feature>
<feature type="compositionally biased region" description="Low complexity" evidence="5">
    <location>
        <begin position="219"/>
        <end position="230"/>
    </location>
</feature>
<gene>
    <name evidence="7" type="ORF">CIPAW_03G166500</name>
</gene>
<sequence>MKNCELCKAPARTYCESDEASLCWDCDAKVHGANFLVARHSRTLLCHACQTQTPWRASGAKLGHTVSVCEGCVAGNRNKDEERESQGGNDDDLEENDHDQYVDDIVDDEEDDDDNGHGDNYDEEEGDNQVVPWSTPPAASSSSSEEASVTTLAVKRMRENGLDLRNAKQDDLSRSSTDQRENGGALTAQAGDGEATSVDSMRPRKNRRTEPVRSVQVDGGAASSSTIIGSLRRIRRRD</sequence>
<keyword evidence="3" id="KW-0862">Zinc</keyword>
<evidence type="ECO:0000256" key="4">
    <source>
        <dbReference type="PROSITE-ProRule" id="PRU00024"/>
    </source>
</evidence>
<keyword evidence="2 4" id="KW-0863">Zinc-finger</keyword>
<feature type="domain" description="B box-type" evidence="6">
    <location>
        <begin position="1"/>
        <end position="45"/>
    </location>
</feature>
<evidence type="ECO:0000259" key="6">
    <source>
        <dbReference type="PROSITE" id="PS50119"/>
    </source>
</evidence>
<dbReference type="OrthoDB" id="153872at2759"/>